<comment type="caution">
    <text evidence="4">The sequence shown here is derived from an EMBL/GenBank/DDBJ whole genome shotgun (WGS) entry which is preliminary data.</text>
</comment>
<evidence type="ECO:0000313" key="5">
    <source>
        <dbReference type="Proteomes" id="UP000696573"/>
    </source>
</evidence>
<feature type="region of interest" description="Disordered" evidence="2">
    <location>
        <begin position="836"/>
        <end position="868"/>
    </location>
</feature>
<evidence type="ECO:0000256" key="1">
    <source>
        <dbReference type="SAM" id="Coils"/>
    </source>
</evidence>
<reference evidence="4" key="1">
    <citation type="submission" date="2021-10" db="EMBL/GenBank/DDBJ databases">
        <authorList>
            <person name="Piombo E."/>
        </authorList>
    </citation>
    <scope>NUCLEOTIDE SEQUENCE</scope>
</reference>
<keyword evidence="3" id="KW-0812">Transmembrane</keyword>
<keyword evidence="5" id="KW-1185">Reference proteome</keyword>
<organism evidence="4 5">
    <name type="scientific">Clonostachys rhizophaga</name>
    <dbReference type="NCBI Taxonomy" id="160324"/>
    <lineage>
        <taxon>Eukaryota</taxon>
        <taxon>Fungi</taxon>
        <taxon>Dikarya</taxon>
        <taxon>Ascomycota</taxon>
        <taxon>Pezizomycotina</taxon>
        <taxon>Sordariomycetes</taxon>
        <taxon>Hypocreomycetidae</taxon>
        <taxon>Hypocreales</taxon>
        <taxon>Bionectriaceae</taxon>
        <taxon>Clonostachys</taxon>
    </lineage>
</organism>
<sequence length="1038" mass="114111">MSNLSLVNMDAVASRFWQFWSGPKLPLVECLVAIFCIPSVILPVINWALYDADRLTQFLMWTVLVFFMWIFGLHERPAFKLSAILNLYLMYVPWGVLVYEPWDMQWDERPDGWDGCFDDLLRFWYFVSLPAQFSIVCDGFKTAVMALTLARAVFRKGFVNGFRLVFPELGSQQQPADSNEQGGGGSSGSGSDLQCAHAAVKDESLDTDSLDCRSPSNLKDEQCADATVSQVPAGQDSRPPSPHQSPPRHPTSSYRSSSPSRSSSPRRSITPATLNLDYFRRKRKQMPITGTQAEMAKLRASFDGLTRYVKTAFGTLGDQISSLESKVDGIIRRKDAQLADADYKVTQLQIEVQDLRRQLDEPAQELRERNLRLEREVLNLITQQQVLEAKCKQYASQAQREPVALSRQLEETTSASPRAHAALQEPVRPEEAALIIEKEPVCTAEEVPLEKEPVVLTVETPSQTTEEQQKTDITAVVPGTGAEEPCLVMTNKVLDRLDQEEDELLLASQPVTAMATVEEPTPISTPQLQAVASPSQPAAIELQSGVGEITLGTESTVVSLPQEQNESQAHDAPQREVVLESDPMIFSYEEDITMGEIPQAANVLTDIPIRASSPLPAVVEADPMLEDSASIHSHESIEWEETQPAGDQCMREERSIGNGEEDIELPDRPDDTVAGPFLNGSPNTEMTDVFVLPQALPNSFVLHQDFLDSFAPLQVTRASDEESPVPGDVLQDLDAILEESDPELEGGYSCPPGTEKETAAPEPVLEELAMKIETKPETEAREAPVDAGPQQVVDSAEVEEHSVDNFNVPNTSEPGVMAPVHADDLDPLDILEEDLQINFKGSEKREPLPSAAPDDDAAEPDLSATLEAERQLRADYEMLLPLVAATARDSDNELDMDAQLEADLYAAFDEIEQEGVTPSAAQDLPATLGTAPVPSLFNQFQDLSSATFSFRESTTPADPATVFSGADTTGAKATKLVDRMVGETSRPKAVDTAYYDDENVPLSHGKHLSLPEEPRLATAEEMARRKTSQMPRRSKPSK</sequence>
<evidence type="ECO:0000256" key="2">
    <source>
        <dbReference type="SAM" id="MobiDB-lite"/>
    </source>
</evidence>
<feature type="region of interest" description="Disordered" evidence="2">
    <location>
        <begin position="742"/>
        <end position="763"/>
    </location>
</feature>
<feature type="compositionally biased region" description="Polar residues" evidence="2">
    <location>
        <begin position="171"/>
        <end position="180"/>
    </location>
</feature>
<keyword evidence="3" id="KW-1133">Transmembrane helix</keyword>
<gene>
    <name evidence="4" type="ORF">CRHIZ90672A_00003109</name>
</gene>
<name>A0A9N9VSU8_9HYPO</name>
<feature type="coiled-coil region" evidence="1">
    <location>
        <begin position="338"/>
        <end position="383"/>
    </location>
</feature>
<feature type="region of interest" description="Disordered" evidence="2">
    <location>
        <begin position="206"/>
        <end position="272"/>
    </location>
</feature>
<keyword evidence="3" id="KW-0472">Membrane</keyword>
<feature type="transmembrane region" description="Helical" evidence="3">
    <location>
        <begin position="55"/>
        <end position="73"/>
    </location>
</feature>
<dbReference type="EMBL" id="CABFNQ020000740">
    <property type="protein sequence ID" value="CAH0029546.1"/>
    <property type="molecule type" value="Genomic_DNA"/>
</dbReference>
<evidence type="ECO:0000313" key="4">
    <source>
        <dbReference type="EMBL" id="CAH0029546.1"/>
    </source>
</evidence>
<feature type="compositionally biased region" description="Pro residues" evidence="2">
    <location>
        <begin position="239"/>
        <end position="249"/>
    </location>
</feature>
<keyword evidence="1" id="KW-0175">Coiled coil</keyword>
<dbReference type="OrthoDB" id="5144041at2759"/>
<feature type="transmembrane region" description="Helical" evidence="3">
    <location>
        <begin position="25"/>
        <end position="49"/>
    </location>
</feature>
<dbReference type="Proteomes" id="UP000696573">
    <property type="component" value="Unassembled WGS sequence"/>
</dbReference>
<proteinExistence type="predicted"/>
<protein>
    <submittedName>
        <fullName evidence="4">Uncharacterized protein</fullName>
    </submittedName>
</protein>
<dbReference type="AlphaFoldDB" id="A0A9N9VSU8"/>
<accession>A0A9N9VSU8</accession>
<feature type="compositionally biased region" description="Low complexity" evidence="2">
    <location>
        <begin position="250"/>
        <end position="268"/>
    </location>
</feature>
<feature type="region of interest" description="Disordered" evidence="2">
    <location>
        <begin position="997"/>
        <end position="1038"/>
    </location>
</feature>
<evidence type="ECO:0000256" key="3">
    <source>
        <dbReference type="SAM" id="Phobius"/>
    </source>
</evidence>
<feature type="region of interest" description="Disordered" evidence="2">
    <location>
        <begin position="171"/>
        <end position="194"/>
    </location>
</feature>